<reference evidence="1 2" key="1">
    <citation type="submission" date="2016-12" db="EMBL/GenBank/DDBJ databases">
        <title>Genome sequencing of Methylocaldum marinum.</title>
        <authorList>
            <person name="Takeuchi M."/>
            <person name="Kamagata Y."/>
            <person name="Hiraoka S."/>
            <person name="Oshima K."/>
            <person name="Hattori M."/>
            <person name="Iwasaki W."/>
        </authorList>
    </citation>
    <scope>NUCLEOTIDE SEQUENCE [LARGE SCALE GENOMIC DNA]</scope>
    <source>
        <strain evidence="1 2">S8</strain>
    </source>
</reference>
<dbReference type="Proteomes" id="UP000266313">
    <property type="component" value="Chromosome"/>
</dbReference>
<keyword evidence="2" id="KW-1185">Reference proteome</keyword>
<sequence>MSSDVGGLVLPDRRDWLTLLGEVCTRFNFRRPVFLGKGDFVERFAQKSQSLDQLRELPRVQRRPLAQPLRHFEYAYPLQPDAMARAFRTGVYTLQEIADHFRVRYSTVSRAVQWLEANEREMQAWKTVNRRM</sequence>
<evidence type="ECO:0000313" key="2">
    <source>
        <dbReference type="Proteomes" id="UP000266313"/>
    </source>
</evidence>
<organism evidence="1 2">
    <name type="scientific">Methylocaldum marinum</name>
    <dbReference type="NCBI Taxonomy" id="1432792"/>
    <lineage>
        <taxon>Bacteria</taxon>
        <taxon>Pseudomonadati</taxon>
        <taxon>Pseudomonadota</taxon>
        <taxon>Gammaproteobacteria</taxon>
        <taxon>Methylococcales</taxon>
        <taxon>Methylococcaceae</taxon>
        <taxon>Methylocaldum</taxon>
    </lineage>
</organism>
<gene>
    <name evidence="1" type="ORF">sS8_0912</name>
</gene>
<dbReference type="RefSeq" id="WP_119628578.1">
    <property type="nucleotide sequence ID" value="NZ_AP017928.1"/>
</dbReference>
<dbReference type="EMBL" id="AP017928">
    <property type="protein sequence ID" value="BBA32877.1"/>
    <property type="molecule type" value="Genomic_DNA"/>
</dbReference>
<proteinExistence type="predicted"/>
<dbReference type="AlphaFoldDB" id="A0A250KMT2"/>
<evidence type="ECO:0000313" key="1">
    <source>
        <dbReference type="EMBL" id="BBA32877.1"/>
    </source>
</evidence>
<accession>A0A250KMT2</accession>
<dbReference type="KEGG" id="mmai:sS8_0912"/>
<dbReference type="OrthoDB" id="9814067at2"/>
<protein>
    <submittedName>
        <fullName evidence="1">Uncharacterized protein</fullName>
    </submittedName>
</protein>
<name>A0A250KMT2_9GAMM</name>